<dbReference type="PANTHER" id="PTHR46957">
    <property type="entry name" value="CYTOKINE RECEPTOR"/>
    <property type="match status" value="1"/>
</dbReference>
<dbReference type="PROSITE" id="PS50055">
    <property type="entry name" value="TYR_PHOSPHATASE_PTP"/>
    <property type="match status" value="1"/>
</dbReference>
<evidence type="ECO:0000313" key="18">
    <source>
        <dbReference type="Ensembl" id="ENSEBUP00000026613.1"/>
    </source>
</evidence>
<dbReference type="Ensembl" id="ENSEBUT00000027189.1">
    <property type="protein sequence ID" value="ENSEBUP00000026613.1"/>
    <property type="gene ID" value="ENSEBUG00000016382.1"/>
</dbReference>
<comment type="catalytic activity">
    <reaction evidence="12">
        <text>O-phospho-L-tyrosyl-[protein] + H2O = L-tyrosyl-[protein] + phosphate</text>
        <dbReference type="Rhea" id="RHEA:10684"/>
        <dbReference type="Rhea" id="RHEA-COMP:10136"/>
        <dbReference type="Rhea" id="RHEA-COMP:20101"/>
        <dbReference type="ChEBI" id="CHEBI:15377"/>
        <dbReference type="ChEBI" id="CHEBI:43474"/>
        <dbReference type="ChEBI" id="CHEBI:46858"/>
        <dbReference type="ChEBI" id="CHEBI:61978"/>
        <dbReference type="EC" id="3.1.3.48"/>
    </reaction>
</comment>
<dbReference type="SMART" id="SM00060">
    <property type="entry name" value="FN3"/>
    <property type="match status" value="34"/>
</dbReference>
<feature type="domain" description="Fibronectin type-III" evidence="17">
    <location>
        <begin position="2367"/>
        <end position="2454"/>
    </location>
</feature>
<dbReference type="FunFam" id="2.60.40.10:FF:000369">
    <property type="entry name" value="Protein tyrosine phosphatase, receptor type B"/>
    <property type="match status" value="6"/>
</dbReference>
<evidence type="ECO:0000256" key="3">
    <source>
        <dbReference type="ARBA" id="ARBA00022692"/>
    </source>
</evidence>
<keyword evidence="7" id="KW-0904">Protein phosphatase</keyword>
<evidence type="ECO:0000256" key="13">
    <source>
        <dbReference type="SAM" id="MobiDB-lite"/>
    </source>
</evidence>
<dbReference type="Pfam" id="PF00041">
    <property type="entry name" value="fn3"/>
    <property type="match status" value="20"/>
</dbReference>
<feature type="domain" description="Fibronectin type-III" evidence="17">
    <location>
        <begin position="207"/>
        <end position="295"/>
    </location>
</feature>
<evidence type="ECO:0000256" key="10">
    <source>
        <dbReference type="ARBA" id="ARBA00023180"/>
    </source>
</evidence>
<dbReference type="PROSITE" id="PS50056">
    <property type="entry name" value="TYR_PHOSPHATASE_2"/>
    <property type="match status" value="1"/>
</dbReference>
<dbReference type="GO" id="GO:0016020">
    <property type="term" value="C:membrane"/>
    <property type="evidence" value="ECO:0007669"/>
    <property type="project" value="UniProtKB-SubCell"/>
</dbReference>
<keyword evidence="4" id="KW-0732">Signal</keyword>
<evidence type="ECO:0000256" key="11">
    <source>
        <dbReference type="ARBA" id="ARBA00025789"/>
    </source>
</evidence>
<evidence type="ECO:0000256" key="9">
    <source>
        <dbReference type="ARBA" id="ARBA00023136"/>
    </source>
</evidence>
<name>A0A8C4RC90_EPTBU</name>
<dbReference type="GO" id="GO:0004725">
    <property type="term" value="F:protein tyrosine phosphatase activity"/>
    <property type="evidence" value="ECO:0007669"/>
    <property type="project" value="UniProtKB-EC"/>
</dbReference>
<evidence type="ECO:0000256" key="7">
    <source>
        <dbReference type="ARBA" id="ARBA00022912"/>
    </source>
</evidence>
<feature type="domain" description="Fibronectin type-III" evidence="17">
    <location>
        <begin position="465"/>
        <end position="553"/>
    </location>
</feature>
<feature type="domain" description="Fibronectin type-III" evidence="17">
    <location>
        <begin position="1153"/>
        <end position="1244"/>
    </location>
</feature>
<keyword evidence="8 14" id="KW-1133">Transmembrane helix</keyword>
<evidence type="ECO:0000256" key="1">
    <source>
        <dbReference type="ARBA" id="ARBA00004479"/>
    </source>
</evidence>
<evidence type="ECO:0000256" key="8">
    <source>
        <dbReference type="ARBA" id="ARBA00022989"/>
    </source>
</evidence>
<keyword evidence="5" id="KW-0677">Repeat</keyword>
<keyword evidence="19" id="KW-1185">Reference proteome</keyword>
<dbReference type="InterPro" id="IPR013783">
    <property type="entry name" value="Ig-like_fold"/>
</dbReference>
<feature type="domain" description="Fibronectin type-III" evidence="17">
    <location>
        <begin position="1752"/>
        <end position="1841"/>
    </location>
</feature>
<feature type="domain" description="Tyrosine-protein phosphatase" evidence="15">
    <location>
        <begin position="3241"/>
        <end position="3501"/>
    </location>
</feature>
<dbReference type="InterPro" id="IPR003961">
    <property type="entry name" value="FN3_dom"/>
</dbReference>
<evidence type="ECO:0000256" key="12">
    <source>
        <dbReference type="ARBA" id="ARBA00051722"/>
    </source>
</evidence>
<dbReference type="Proteomes" id="UP000694388">
    <property type="component" value="Unplaced"/>
</dbReference>
<feature type="domain" description="Fibronectin type-III" evidence="17">
    <location>
        <begin position="2812"/>
        <end position="2913"/>
    </location>
</feature>
<feature type="domain" description="Fibronectin type-III" evidence="17">
    <location>
        <begin position="554"/>
        <end position="639"/>
    </location>
</feature>
<dbReference type="Gene3D" id="2.60.40.10">
    <property type="entry name" value="Immunoglobulins"/>
    <property type="match status" value="28"/>
</dbReference>
<dbReference type="SUPFAM" id="SSF52799">
    <property type="entry name" value="(Phosphotyrosine protein) phosphatases II"/>
    <property type="match status" value="1"/>
</dbReference>
<evidence type="ECO:0000259" key="15">
    <source>
        <dbReference type="PROSITE" id="PS50055"/>
    </source>
</evidence>
<feature type="compositionally biased region" description="Polar residues" evidence="13">
    <location>
        <begin position="1"/>
        <end position="11"/>
    </location>
</feature>
<dbReference type="InterPro" id="IPR016130">
    <property type="entry name" value="Tyr_Pase_AS"/>
</dbReference>
<comment type="subcellular location">
    <subcellularLocation>
        <location evidence="1">Membrane</location>
        <topology evidence="1">Single-pass type I membrane protein</topology>
    </subcellularLocation>
</comment>
<feature type="domain" description="Tyrosine specific protein phosphatases" evidence="16">
    <location>
        <begin position="3419"/>
        <end position="3492"/>
    </location>
</feature>
<evidence type="ECO:0000256" key="2">
    <source>
        <dbReference type="ARBA" id="ARBA00013064"/>
    </source>
</evidence>
<dbReference type="Pfam" id="PF00102">
    <property type="entry name" value="Y_phosphatase"/>
    <property type="match status" value="1"/>
</dbReference>
<evidence type="ECO:0000259" key="16">
    <source>
        <dbReference type="PROSITE" id="PS50056"/>
    </source>
</evidence>
<keyword evidence="10" id="KW-0325">Glycoprotein</keyword>
<dbReference type="GO" id="GO:0043235">
    <property type="term" value="C:receptor complex"/>
    <property type="evidence" value="ECO:0007669"/>
    <property type="project" value="TreeGrafter"/>
</dbReference>
<feature type="domain" description="Fibronectin type-III" evidence="17">
    <location>
        <begin position="2455"/>
        <end position="2548"/>
    </location>
</feature>
<dbReference type="InterPro" id="IPR000387">
    <property type="entry name" value="Tyr_Pase_dom"/>
</dbReference>
<evidence type="ECO:0000256" key="6">
    <source>
        <dbReference type="ARBA" id="ARBA00022801"/>
    </source>
</evidence>
<keyword evidence="9 14" id="KW-0472">Membrane</keyword>
<evidence type="ECO:0000256" key="14">
    <source>
        <dbReference type="SAM" id="Phobius"/>
    </source>
</evidence>
<dbReference type="Pfam" id="PF18861">
    <property type="entry name" value="PTP_tm"/>
    <property type="match status" value="1"/>
</dbReference>
<dbReference type="PROSITE" id="PS50853">
    <property type="entry name" value="FN3"/>
    <property type="match status" value="18"/>
</dbReference>
<proteinExistence type="inferred from homology"/>
<dbReference type="InterPro" id="IPR036116">
    <property type="entry name" value="FN3_sf"/>
</dbReference>
<feature type="domain" description="Fibronectin type-III" evidence="17">
    <location>
        <begin position="1411"/>
        <end position="1499"/>
    </location>
</feature>
<dbReference type="CDD" id="cd00063">
    <property type="entry name" value="FN3"/>
    <property type="match status" value="11"/>
</dbReference>
<dbReference type="PANTHER" id="PTHR46957:SF2">
    <property type="entry name" value="RECEPTOR-TYPE TYROSINE-PROTEIN PHOSPHATASE BETA"/>
    <property type="match status" value="1"/>
</dbReference>
<keyword evidence="6" id="KW-0378">Hydrolase</keyword>
<feature type="domain" description="Fibronectin type-III" evidence="17">
    <location>
        <begin position="895"/>
        <end position="983"/>
    </location>
</feature>
<dbReference type="EC" id="3.1.3.48" evidence="2"/>
<organism evidence="18 19">
    <name type="scientific">Eptatretus burgeri</name>
    <name type="common">Inshore hagfish</name>
    <dbReference type="NCBI Taxonomy" id="7764"/>
    <lineage>
        <taxon>Eukaryota</taxon>
        <taxon>Metazoa</taxon>
        <taxon>Chordata</taxon>
        <taxon>Craniata</taxon>
        <taxon>Vertebrata</taxon>
        <taxon>Cyclostomata</taxon>
        <taxon>Myxini</taxon>
        <taxon>Myxiniformes</taxon>
        <taxon>Myxinidae</taxon>
        <taxon>Eptatretinae</taxon>
        <taxon>Eptatretus</taxon>
    </lineage>
</organism>
<dbReference type="InterPro" id="IPR003595">
    <property type="entry name" value="Tyr_Pase_cat"/>
</dbReference>
<feature type="domain" description="Fibronectin type-III" evidence="17">
    <location>
        <begin position="2100"/>
        <end position="2190"/>
    </location>
</feature>
<evidence type="ECO:0000256" key="5">
    <source>
        <dbReference type="ARBA" id="ARBA00022737"/>
    </source>
</evidence>
<feature type="domain" description="Fibronectin type-III" evidence="17">
    <location>
        <begin position="296"/>
        <end position="386"/>
    </location>
</feature>
<feature type="domain" description="Fibronectin type-III" evidence="17">
    <location>
        <begin position="726"/>
        <end position="811"/>
    </location>
</feature>
<dbReference type="SMART" id="SM00194">
    <property type="entry name" value="PTPc"/>
    <property type="match status" value="1"/>
</dbReference>
<feature type="domain" description="Fibronectin type-III" evidence="17">
    <location>
        <begin position="2720"/>
        <end position="2811"/>
    </location>
</feature>
<sequence>MDPLQGSTRNDNICVESNEEQNSTMQIQQATTCDVKDLQTVTNTTVVTLLWKSSDNSSNCSYVTEHISNNSTQISRCTSWHKGLSYVCILSDMHPGSLHIIQISNNLGSLFNTSVRTVPGDPVDFQVIASTENTMTLSWQEPDGVVDHYELCGGTRTNHSRVWLINSSVPLRTWIGNLTAGEHHCFTLRAHSVGLMGRWAITCGWTYPMKVRNVKVVETATSVWLSWSLPAGNSQGTTISLFSNSSLQRSKMFDRGKMKATLNDLTPGHRYNLSIGSLAGRLSSWVYTIVHTDPLPPLNVSIIERATESLMMTWAPPPGNFDSYEVQINYGHTMWSAIILPTSETFLIKGLSPGLMYNISLTTVSGSKRASFQFQDQTVPMQVHNLTCKASRSSLFIKWSLPIGHFDNFMVLMECHHGIITNWTLPKTSTEHTISSTVPGRGYRVFVATLSGLLHSVSSCSQQIAPSTIQNLTCNSTEFSVELRWNAPLGDFDDLSVELNDQTGYVVNHTLPTDFVGYTFVNLSSGRLYHVSVVTHSHLLHTSASCVVRTDPLPVTGVKIEATWTALHVTWTPSLSFHNSIEVHLSHGGHVIFSLVLPGGTSTYVFHNLRQGRKYNVGIATISGKLSKTKTITGITVPSMAQNLTCNGTEFSVQLQWNTPLGDFDDLSVKLIDQTGYVVNHTLPTDSVSYTFLNLSSGRLYHMSVVTHSHLLHTSASCVVRTALLPVTGVKIEDTWTALRVTWNPSLSFHNSIHVYLSHGGHVIFRLVLPGGTYTHVFHDLRPGRQYNIGITTISGNLSASKTITGMTAPSTVQNLTCNGTEFSVQLRWNAPLGDFNDLSVELNDQAGYVVNHTLPADAVSYTFVNLSSGMLYRMSVVTHSHLLHTSTSCVVRTAPLPVTGVKTEAIWMALRVTWTPSLSFHNSIQVYLSHSGHVIFSRELPGGTCTHVFHDLRPGRQYNIGIATISGNLSATKTITGMTVPSTVQNLTCNGTEFSVELRWNAPLGDFDNLIVVLNDQTGYVLNHTLPTDSVSYTFANLSSGRLYRMSVVTHSHLLHTSTSCVMRTALLPVTGVNIEATRTALHATWTASLSFHNSIEVYLSHDGHVIFSLTLPVGTYTHVFHDLHPGRRYNIGITTISGNLSASKIITAMTAPSTVQNLTCNSTEFSVQLRWNTPLGDFDDLSIELNDQTGYVVDHTLPTDAVGYTFVNLSSGMLYRVSVVTHSHLLNTSASCVVRTALLPVTGVKIEATRTALHVTWTPSLSFHNSIQVHLSHDGHVIFNLVVPGGTSIHMFHDLRPGRQYNVGISTISGNLSALKTITGVTVPSMVQNLTCNGTEFSVELRWNAPLGDFDDLSVELIDQTGYVVNHTLPTDAVGYTFVNLSSGRLYRMSVLTHSHLLHTSASCVVRTAPLPVTGVKIEATWTALRVTWTPSLSFHNSIQVYLSHGGHVIFSLQLPGGTCTHVFHDLRPGRQYNVGITTISGNLSATKTITGMTVPFAVQELRCQATSTELALSWLLPFGDHDHFGVMLSSNGAEVTSLTLHGNVTEHMFLNLDPGQLYTAHVVTHTSHLQASTSCEERTEPLPVTNLEFQEKMNSLVVTWSLPQFHYDHTLVWIEHEGSNHTLPKHSDRMEFVNLAPGRAYQISVSTISGSRSAKVSGWTRTAPTQVQNLSFSRVGNGAWAVWAKPPGDLDGYRLLLFNQGEVQLNRTLLKSKTEHVFRNLSAGEFYKLHVITTSGALSALASSSLQIAPLPVSNVHVQAGQTSLSVNWKHARSYFTGYSAMLQVNDKILENQTLPPDRDNHVFRNLIPGRMYAIFIVTLSGGLSVFTSVTQATVPLEVQNLTCSATTKSLFLRWHSPDGDYEGLRLLLQDQFQDVLHNEMVAKNVTEQKLSNLTSGMLYKATVVTLSGGLNASYGCTLRTIPLQVPNLWVEKTTHRSLQLAWEVPDCDYDEFYACLSHGDDEIRNVTVPMGSSSVNFEDLVPGRKYSFRVFTLSGNLSNVASGSARTDPMQVEKLLLDNRLSVDSLTVSWNRSRGDMDFYMLHTLRDSELVHDVRLEKDTQTYLVDKLQPGVLYCVQMVTISGDKSMTATQEQRTVPSRVQHLDVQNVGRTDFLNISWTPGAGDLQQYVITLEHNGDVVYMKALPHSHTTCSVTSLTPGRIYNVIVTSRSGGYQNQSEVSAQTQPDKASNLRITDRLEDRLGLEWTPAHGDVQFYIVHYSGPGDSANQEVTVSNSSSRCELEGLVPGSLYSIKVETWSGSLSTSISTWESTVPAAVQDLTLSNLGHSSLLLVTWSTPRGYYDSFSLLLFYGTEILINETLVHTVLKYRFSSLVPGRFYTVSVGTRRGLFESWTKSSMRTKPAAVTNLRVNGTQTRSLDLMWDLAEGDVDFYRLLLQHGDKTVDSVVSLSRDTREFSLRSLVPGRIYQVYLSTCSGDANSTVSLQSQTLPQAVSNSKVTGQSTSSLDVSWRAAPGDVDGYRVELLTGDGELVSNVTLPVSTNNYTFVSLTPGRMYDIFIYTASGGLNSRMFSARGRTVPGRVRGLYTDIQYSVNSLTVRWHASIGDVDTYTMHLFGDGGQLLQNVTVPPTVMEHTFRSLTPGMRYTVKVCAVSGELQSNEMKVEGQTVPATVFGLAGKNMGFGELEASWKRAQGHADYYMIQLLLPNGTIIFSNLLSIEITSYLYSGLVPGRTYHLRLFSMSGELFSSPSTQSATTVPGSVTDISVSNKNTTNGLWLAWRDAVGDKDFYEILLKNPDNSLQEKIQTGPQSNQCSFYGLTPGRLYSICIGAHSRHLVNETLTSGRTIPNSPKSVTFSNISTTTANLRWELPVAPTDYDGFSINYTPEHPGISIRTIPVKGRRSLGSSTSTSRFVQGLYPGRYYRFSVQTVSGLAVQTFSAPSFVFIRTYPKIPVEFRCRPENSTAVSCSWSEPNSELDGYILSCVQTEHGRSTTHYFNRRHYTSFVFKHLEPHKHYNLSLTSYSGKRHSLTAYESVVTMIDRPPLPCSACRVSENYTHVLTTAIHVNISCNWFSEVHGEIKYFSIIVYESGDTRELRPELRETFPSYWDYNSNSSLKTFETRPFPNTCGRGHRMFSIVVGNEDSGVVCDQTDSQCHGPLKPKTQYRFSVRAFTFLGKSPDLRGSLYSDTFYSLPIVTAAEPLWPGMIGGAVFAFVLFVLIFTAIVFWKRRLAHIHRCQGHDAIKLQDNIACQKPCRRPVELLQFENHFKKLQADSSYVLSQEFERLKEVGRHQSQDAALLSENRGKNRYNNILPYDSTRVKLSCLDDDPSSDYINANYIPGSRFRREFIATQGPLPGTKDDFWRMVWEQGVHHVVMLTQCVERGRVKCDHYWPFDQDPIFYGDLVVQMLSESVLPEWTLREFKVFMEDPTLRPRVVRQFHYTVWPDHGVPEMAGSLIKFVRTVQDYTNRTPGAGPTIVHCSAGVGRTGTLIALDRILHQMDAASWVDIHGTVMDLRSHRVLMVQTECQYAFLHQCVIEEIWLRKARSLHGNASYTSFENIGDLSDAGSLEFR</sequence>
<reference evidence="18" key="2">
    <citation type="submission" date="2025-09" db="UniProtKB">
        <authorList>
            <consortium name="Ensembl"/>
        </authorList>
    </citation>
    <scope>IDENTIFICATION</scope>
</reference>
<feature type="region of interest" description="Disordered" evidence="13">
    <location>
        <begin position="1"/>
        <end position="21"/>
    </location>
</feature>
<protein>
    <recommendedName>
        <fullName evidence="2">protein-tyrosine-phosphatase</fullName>
        <ecNumber evidence="2">3.1.3.48</ecNumber>
    </recommendedName>
</protein>
<evidence type="ECO:0000259" key="17">
    <source>
        <dbReference type="PROSITE" id="PS50853"/>
    </source>
</evidence>
<dbReference type="PROSITE" id="PS00383">
    <property type="entry name" value="TYR_PHOSPHATASE_1"/>
    <property type="match status" value="1"/>
</dbReference>
<feature type="transmembrane region" description="Helical" evidence="14">
    <location>
        <begin position="3164"/>
        <end position="3189"/>
    </location>
</feature>
<dbReference type="InterPro" id="IPR041201">
    <property type="entry name" value="PTPRJ_TM"/>
</dbReference>
<evidence type="ECO:0000313" key="19">
    <source>
        <dbReference type="Proteomes" id="UP000694388"/>
    </source>
</evidence>
<feature type="domain" description="Fibronectin type-III" evidence="17">
    <location>
        <begin position="1928"/>
        <end position="2022"/>
    </location>
</feature>
<dbReference type="GeneTree" id="ENSGT00940000156088"/>
<comment type="similarity">
    <text evidence="11">Belongs to the protein-tyrosine phosphatase family. Receptor class 3 subfamily.</text>
</comment>
<dbReference type="SMART" id="SM00404">
    <property type="entry name" value="PTPc_motif"/>
    <property type="match status" value="1"/>
</dbReference>
<dbReference type="InterPro" id="IPR029021">
    <property type="entry name" value="Prot-tyrosine_phosphatase-like"/>
</dbReference>
<dbReference type="InterPro" id="IPR000242">
    <property type="entry name" value="PTP_cat"/>
</dbReference>
<evidence type="ECO:0000256" key="4">
    <source>
        <dbReference type="ARBA" id="ARBA00022729"/>
    </source>
</evidence>
<keyword evidence="3 14" id="KW-0812">Transmembrane</keyword>
<dbReference type="PRINTS" id="PR00700">
    <property type="entry name" value="PRTYPHPHTASE"/>
</dbReference>
<reference evidence="18" key="1">
    <citation type="submission" date="2025-08" db="UniProtKB">
        <authorList>
            <consortium name="Ensembl"/>
        </authorList>
    </citation>
    <scope>IDENTIFICATION</scope>
</reference>
<dbReference type="InterPro" id="IPR050713">
    <property type="entry name" value="RTP_Phos/Ushers"/>
</dbReference>
<feature type="domain" description="Fibronectin type-III" evidence="17">
    <location>
        <begin position="2191"/>
        <end position="2283"/>
    </location>
</feature>
<dbReference type="SUPFAM" id="SSF49265">
    <property type="entry name" value="Fibronectin type III"/>
    <property type="match status" value="30"/>
</dbReference>
<dbReference type="FunFam" id="3.90.190.10:FF:000009">
    <property type="entry name" value="Receptor-type tyrosine-protein phosphatase beta"/>
    <property type="match status" value="1"/>
</dbReference>
<feature type="domain" description="Fibronectin type-III" evidence="17">
    <location>
        <begin position="1500"/>
        <end position="1585"/>
    </location>
</feature>
<feature type="domain" description="Fibronectin type-III" evidence="17">
    <location>
        <begin position="2914"/>
        <end position="3005"/>
    </location>
</feature>
<dbReference type="GO" id="GO:0045296">
    <property type="term" value="F:cadherin binding"/>
    <property type="evidence" value="ECO:0007669"/>
    <property type="project" value="TreeGrafter"/>
</dbReference>
<dbReference type="Gene3D" id="3.90.190.10">
    <property type="entry name" value="Protein tyrosine phosphatase superfamily"/>
    <property type="match status" value="1"/>
</dbReference>
<accession>A0A8C4RC90</accession>
<dbReference type="GO" id="GO:0001525">
    <property type="term" value="P:angiogenesis"/>
    <property type="evidence" value="ECO:0007669"/>
    <property type="project" value="TreeGrafter"/>
</dbReference>